<dbReference type="Gramene" id="NC8G0299490.1">
    <property type="protein sequence ID" value="NC8G0299490.1:cds"/>
    <property type="gene ID" value="NC8G0299490"/>
</dbReference>
<dbReference type="PANTHER" id="PTHR33133">
    <property type="entry name" value="OS08G0107100 PROTEIN-RELATED"/>
    <property type="match status" value="1"/>
</dbReference>
<sequence>METTTIVRRSVHLFLQHYQFFTTVAAFLFFPASASILLSVSSPSWDLISNLRPRIESLLEAGGFPDSRLTSLLHLKLSQTVASFLTSFPFTVSFLLLAKACVISHALRTGKASSSGLFCSLPSIWKKLLITYLTSVVFIFAANATAFSFLFLVFNVFDVLDVSSPVNPTFLSCVGSTFYSVLLANTIIICNLATIVSGMEECSGIVAILRACILIKNRAATALSLALPVNLCLAAIESLFQYRVVRMLEVSHELPLSVVWEVPLLIHMYSTVILLDTIAGCIFYNCSKSLYLSESKYMEEEDATTELFLPTSVP</sequence>
<accession>A0A5K1FG32</accession>
<feature type="transmembrane region" description="Helical" evidence="1">
    <location>
        <begin position="128"/>
        <end position="157"/>
    </location>
</feature>
<dbReference type="OrthoDB" id="687732at2759"/>
<gene>
    <name evidence="2" type="ORF">NYM_LOCUS26256</name>
</gene>
<evidence type="ECO:0000256" key="1">
    <source>
        <dbReference type="SAM" id="Phobius"/>
    </source>
</evidence>
<feature type="transmembrane region" description="Helical" evidence="1">
    <location>
        <begin position="81"/>
        <end position="107"/>
    </location>
</feature>
<dbReference type="AlphaFoldDB" id="A0A5K1FG32"/>
<dbReference type="EMBL" id="LR721786">
    <property type="protein sequence ID" value="VVW62357.1"/>
    <property type="molecule type" value="Genomic_DNA"/>
</dbReference>
<organism evidence="2">
    <name type="scientific">Nymphaea colorata</name>
    <name type="common">pocket water lily</name>
    <dbReference type="NCBI Taxonomy" id="210225"/>
    <lineage>
        <taxon>Eukaryota</taxon>
        <taxon>Viridiplantae</taxon>
        <taxon>Streptophyta</taxon>
        <taxon>Embryophyta</taxon>
        <taxon>Tracheophyta</taxon>
        <taxon>Spermatophyta</taxon>
        <taxon>Magnoliopsida</taxon>
        <taxon>Nymphaeales</taxon>
        <taxon>Nymphaeaceae</taxon>
        <taxon>Nymphaea</taxon>
    </lineage>
</organism>
<name>A0A5K1FG32_9MAGN</name>
<protein>
    <submittedName>
        <fullName evidence="2">Uncharacterized protein</fullName>
    </submittedName>
</protein>
<feature type="transmembrane region" description="Helical" evidence="1">
    <location>
        <begin position="220"/>
        <end position="244"/>
    </location>
</feature>
<feature type="transmembrane region" description="Helical" evidence="1">
    <location>
        <begin position="264"/>
        <end position="286"/>
    </location>
</feature>
<keyword evidence="1" id="KW-1133">Transmembrane helix</keyword>
<dbReference type="OMA" id="CIFFKSC"/>
<keyword evidence="1" id="KW-0472">Membrane</keyword>
<evidence type="ECO:0000313" key="2">
    <source>
        <dbReference type="EMBL" id="VVW62357.1"/>
    </source>
</evidence>
<proteinExistence type="predicted"/>
<feature type="transmembrane region" description="Helical" evidence="1">
    <location>
        <begin position="20"/>
        <end position="40"/>
    </location>
</feature>
<keyword evidence="1" id="KW-0812">Transmembrane</keyword>
<feature type="transmembrane region" description="Helical" evidence="1">
    <location>
        <begin position="177"/>
        <end position="199"/>
    </location>
</feature>
<reference evidence="2" key="1">
    <citation type="submission" date="2019-09" db="EMBL/GenBank/DDBJ databases">
        <authorList>
            <person name="Zhang L."/>
        </authorList>
    </citation>
    <scope>NUCLEOTIDE SEQUENCE</scope>
</reference>
<dbReference type="PANTHER" id="PTHR33133:SF3">
    <property type="entry name" value="TRANSMEMBRANE PROTEIN"/>
    <property type="match status" value="1"/>
</dbReference>